<evidence type="ECO:0000313" key="1">
    <source>
        <dbReference type="EMBL" id="CAG6491666.1"/>
    </source>
</evidence>
<sequence length="109" mass="12381">MQKKNLQSKFPAHFPPPPFVSHFFLNGESILLRFIVTRVNFRTHTNNGEFGAIGSLDSGRIASFKTWSFPAKIKRRSSCFPYKTKKRNEAGINITKHKANRKTVLNGSS</sequence>
<organism evidence="1">
    <name type="scientific">Culex pipiens</name>
    <name type="common">House mosquito</name>
    <dbReference type="NCBI Taxonomy" id="7175"/>
    <lineage>
        <taxon>Eukaryota</taxon>
        <taxon>Metazoa</taxon>
        <taxon>Ecdysozoa</taxon>
        <taxon>Arthropoda</taxon>
        <taxon>Hexapoda</taxon>
        <taxon>Insecta</taxon>
        <taxon>Pterygota</taxon>
        <taxon>Neoptera</taxon>
        <taxon>Endopterygota</taxon>
        <taxon>Diptera</taxon>
        <taxon>Nematocera</taxon>
        <taxon>Culicoidea</taxon>
        <taxon>Culicidae</taxon>
        <taxon>Culicinae</taxon>
        <taxon>Culicini</taxon>
        <taxon>Culex</taxon>
        <taxon>Culex</taxon>
    </lineage>
</organism>
<accession>A0A8D8G1S0</accession>
<protein>
    <submittedName>
        <fullName evidence="1">(northern house mosquito) hypothetical protein</fullName>
    </submittedName>
</protein>
<proteinExistence type="predicted"/>
<reference evidence="1" key="1">
    <citation type="submission" date="2021-05" db="EMBL/GenBank/DDBJ databases">
        <authorList>
            <person name="Alioto T."/>
            <person name="Alioto T."/>
            <person name="Gomez Garrido J."/>
        </authorList>
    </citation>
    <scope>NUCLEOTIDE SEQUENCE</scope>
</reference>
<name>A0A8D8G1S0_CULPI</name>
<dbReference type="AlphaFoldDB" id="A0A8D8G1S0"/>
<dbReference type="EMBL" id="HBUE01119340">
    <property type="protein sequence ID" value="CAG6491666.1"/>
    <property type="molecule type" value="Transcribed_RNA"/>
</dbReference>